<dbReference type="Pfam" id="PF00202">
    <property type="entry name" value="Aminotran_3"/>
    <property type="match status" value="1"/>
</dbReference>
<reference evidence="6" key="1">
    <citation type="submission" date="2023-01" db="EMBL/GenBank/DDBJ databases">
        <title>Metagenome sequencing of chrysophaentin producing Chrysophaeum taylorii.</title>
        <authorList>
            <person name="Davison J."/>
            <person name="Bewley C."/>
        </authorList>
    </citation>
    <scope>NUCLEOTIDE SEQUENCE</scope>
    <source>
        <strain evidence="6">NIES-1699</strain>
    </source>
</reference>
<evidence type="ECO:0000256" key="5">
    <source>
        <dbReference type="RuleBase" id="RU003560"/>
    </source>
</evidence>
<dbReference type="Gene3D" id="3.40.640.10">
    <property type="entry name" value="Type I PLP-dependent aspartate aminotransferase-like (Major domain)"/>
    <property type="match status" value="1"/>
</dbReference>
<evidence type="ECO:0000256" key="2">
    <source>
        <dbReference type="ARBA" id="ARBA00022576"/>
    </source>
</evidence>
<keyword evidence="7" id="KW-1185">Reference proteome</keyword>
<dbReference type="PROSITE" id="PS00600">
    <property type="entry name" value="AA_TRANSFER_CLASS_3"/>
    <property type="match status" value="1"/>
</dbReference>
<organism evidence="6 7">
    <name type="scientific">Chrysophaeum taylorii</name>
    <dbReference type="NCBI Taxonomy" id="2483200"/>
    <lineage>
        <taxon>Eukaryota</taxon>
        <taxon>Sar</taxon>
        <taxon>Stramenopiles</taxon>
        <taxon>Ochrophyta</taxon>
        <taxon>Pelagophyceae</taxon>
        <taxon>Pelagomonadales</taxon>
        <taxon>Pelagomonadaceae</taxon>
        <taxon>Chrysophaeum</taxon>
    </lineage>
</organism>
<evidence type="ECO:0000313" key="6">
    <source>
        <dbReference type="EMBL" id="KAJ8606920.1"/>
    </source>
</evidence>
<accession>A0AAD7UIE3</accession>
<keyword evidence="4 5" id="KW-0663">Pyridoxal phosphate</keyword>
<sequence length="479" mass="51607">MASRAVLARRFSSAMAEEVMELQNKQAASLWHPMTQQRAWNAKEARPPAPVVSSAGSRLQRMDGSTMLDMIAGLWCVNVGYGRREIADVAHAAMVELPYHAPTMGSPQQIELAAKIGELLGMEAQVYFSASGSEANEAAFKIARMYHALNRDDPAGALRYKIVSRQRAYHGNTAGAMAATGQAERKIGFGPQPPGYVKVPPPYPYRRNPKLTPEEHVDDVVRQLEDTIVYEGAETVAAFVMEPIISGGGVLVPTSSYLPKVRAVCDKYGVLLVLDEVVSGFGRTGAMFGHQHYGVKPDIITMAKGLTSGYMPLGATAVDAKIFRKFDGCDGVAVPPHLAHLRQINTYGGHPVACAVALKNIEIIENERLVDRAADVGDYFVKQLEEHLLPLPYVGEIRHKGLLVGVELVANKDTKEPLPETLSAKVPASCATDGIIVGRNGTTVPGLANVLIFAPPFVVEKPDCDLVVASLKNAILALP</sequence>
<dbReference type="AlphaFoldDB" id="A0AAD7UIE3"/>
<dbReference type="GO" id="GO:0008483">
    <property type="term" value="F:transaminase activity"/>
    <property type="evidence" value="ECO:0007669"/>
    <property type="project" value="UniProtKB-KW"/>
</dbReference>
<dbReference type="GO" id="GO:0005829">
    <property type="term" value="C:cytosol"/>
    <property type="evidence" value="ECO:0007669"/>
    <property type="project" value="TreeGrafter"/>
</dbReference>
<dbReference type="Proteomes" id="UP001230188">
    <property type="component" value="Unassembled WGS sequence"/>
</dbReference>
<evidence type="ECO:0008006" key="8">
    <source>
        <dbReference type="Google" id="ProtNLM"/>
    </source>
</evidence>
<keyword evidence="3" id="KW-0808">Transferase</keyword>
<protein>
    <recommendedName>
        <fullName evidence="8">Aminotransferase</fullName>
    </recommendedName>
</protein>
<evidence type="ECO:0000256" key="3">
    <source>
        <dbReference type="ARBA" id="ARBA00022679"/>
    </source>
</evidence>
<dbReference type="GO" id="GO:0030170">
    <property type="term" value="F:pyridoxal phosphate binding"/>
    <property type="evidence" value="ECO:0007669"/>
    <property type="project" value="InterPro"/>
</dbReference>
<comment type="similarity">
    <text evidence="1 5">Belongs to the class-III pyridoxal-phosphate-dependent aminotransferase family.</text>
</comment>
<dbReference type="CDD" id="cd00610">
    <property type="entry name" value="OAT_like"/>
    <property type="match status" value="1"/>
</dbReference>
<dbReference type="FunFam" id="3.40.640.10:FF:000014">
    <property type="entry name" value="Adenosylmethionine-8-amino-7-oxononanoate aminotransferase, probable"/>
    <property type="match status" value="1"/>
</dbReference>
<name>A0AAD7UIE3_9STRA</name>
<evidence type="ECO:0000313" key="7">
    <source>
        <dbReference type="Proteomes" id="UP001230188"/>
    </source>
</evidence>
<dbReference type="InterPro" id="IPR015422">
    <property type="entry name" value="PyrdxlP-dep_Trfase_small"/>
</dbReference>
<evidence type="ECO:0000256" key="1">
    <source>
        <dbReference type="ARBA" id="ARBA00008954"/>
    </source>
</evidence>
<dbReference type="NCBIfam" id="NF005812">
    <property type="entry name" value="PRK07678.1"/>
    <property type="match status" value="1"/>
</dbReference>
<proteinExistence type="inferred from homology"/>
<evidence type="ECO:0000256" key="4">
    <source>
        <dbReference type="ARBA" id="ARBA00022898"/>
    </source>
</evidence>
<dbReference type="EMBL" id="JAQMWT010000240">
    <property type="protein sequence ID" value="KAJ8606920.1"/>
    <property type="molecule type" value="Genomic_DNA"/>
</dbReference>
<gene>
    <name evidence="6" type="ORF">CTAYLR_008628</name>
</gene>
<dbReference type="InterPro" id="IPR005814">
    <property type="entry name" value="Aminotrans_3"/>
</dbReference>
<dbReference type="InterPro" id="IPR015424">
    <property type="entry name" value="PyrdxlP-dep_Trfase"/>
</dbReference>
<comment type="caution">
    <text evidence="6">The sequence shown here is derived from an EMBL/GenBank/DDBJ whole genome shotgun (WGS) entry which is preliminary data.</text>
</comment>
<keyword evidence="2" id="KW-0032">Aminotransferase</keyword>
<dbReference type="InterPro" id="IPR049704">
    <property type="entry name" value="Aminotrans_3_PPA_site"/>
</dbReference>
<dbReference type="Gene3D" id="3.90.1150.10">
    <property type="entry name" value="Aspartate Aminotransferase, domain 1"/>
    <property type="match status" value="1"/>
</dbReference>
<dbReference type="InterPro" id="IPR015421">
    <property type="entry name" value="PyrdxlP-dep_Trfase_major"/>
</dbReference>
<dbReference type="PANTHER" id="PTHR43094">
    <property type="entry name" value="AMINOTRANSFERASE"/>
    <property type="match status" value="1"/>
</dbReference>
<dbReference type="SUPFAM" id="SSF53383">
    <property type="entry name" value="PLP-dependent transferases"/>
    <property type="match status" value="1"/>
</dbReference>
<dbReference type="PANTHER" id="PTHR43094:SF1">
    <property type="entry name" value="AMINOTRANSFERASE CLASS-III"/>
    <property type="match status" value="1"/>
</dbReference>